<keyword evidence="3" id="KW-0285">Flavoprotein</keyword>
<dbReference type="InterPro" id="IPR006076">
    <property type="entry name" value="FAD-dep_OxRdtase"/>
</dbReference>
<evidence type="ECO:0000256" key="4">
    <source>
        <dbReference type="ARBA" id="ARBA00023002"/>
    </source>
</evidence>
<evidence type="ECO:0000256" key="2">
    <source>
        <dbReference type="ARBA" id="ARBA00009410"/>
    </source>
</evidence>
<evidence type="ECO:0000259" key="5">
    <source>
        <dbReference type="Pfam" id="PF01266"/>
    </source>
</evidence>
<dbReference type="PANTHER" id="PTHR13847:SF286">
    <property type="entry name" value="D-AMINO ACID DEHYDROGENASE"/>
    <property type="match status" value="1"/>
</dbReference>
<dbReference type="Gene3D" id="3.30.9.10">
    <property type="entry name" value="D-Amino Acid Oxidase, subunit A, domain 2"/>
    <property type="match status" value="1"/>
</dbReference>
<name>A0ABN5Y6H9_MYCME</name>
<dbReference type="Pfam" id="PF01266">
    <property type="entry name" value="DAO"/>
    <property type="match status" value="1"/>
</dbReference>
<reference evidence="6 7" key="1">
    <citation type="journal article" date="2019" name="Emerg. Microbes Infect.">
        <title>Comprehensive subspecies identification of 175 nontuberculous mycobacteria species based on 7547 genomic profiles.</title>
        <authorList>
            <person name="Matsumoto Y."/>
            <person name="Kinjo T."/>
            <person name="Motooka D."/>
            <person name="Nabeya D."/>
            <person name="Jung N."/>
            <person name="Uechi K."/>
            <person name="Horii T."/>
            <person name="Iida T."/>
            <person name="Fujita J."/>
            <person name="Nakamura S."/>
        </authorList>
    </citation>
    <scope>NUCLEOTIDE SEQUENCE [LARGE SCALE GENOMIC DNA]</scope>
    <source>
        <strain evidence="6 7">JCM 12375</strain>
    </source>
</reference>
<dbReference type="SUPFAM" id="SSF51905">
    <property type="entry name" value="FAD/NAD(P)-binding domain"/>
    <property type="match status" value="1"/>
</dbReference>
<evidence type="ECO:0000313" key="7">
    <source>
        <dbReference type="Proteomes" id="UP000465622"/>
    </source>
</evidence>
<feature type="domain" description="FAD dependent oxidoreductase" evidence="5">
    <location>
        <begin position="14"/>
        <end position="370"/>
    </location>
</feature>
<gene>
    <name evidence="6" type="ORF">MMAGJ_29900</name>
</gene>
<keyword evidence="4" id="KW-0560">Oxidoreductase</keyword>
<dbReference type="NCBIfam" id="TIGR03364">
    <property type="entry name" value="HpnW_proposed"/>
    <property type="match status" value="1"/>
</dbReference>
<protein>
    <submittedName>
        <fullName evidence="6">Oxidoreductase</fullName>
    </submittedName>
</protein>
<evidence type="ECO:0000256" key="1">
    <source>
        <dbReference type="ARBA" id="ARBA00001974"/>
    </source>
</evidence>
<sequence>MPHCIRMGIHHSYDVVVVGAGIVGLAHAYHAHQRGLTVAVVDHADGVVGASVQNFGHACITAQSGVARDYARNGRQHWLDLSRKAGFWSAEAGTFCVARHDDELAVMREFVTTREDGEVRLLSREQILEQIPVVPAGVTGGMYLPNDLQVDPRTAAPSIARWLASEGVDFHWRTAASGFEPGVVHTSRGPLRATTTFVTVNYDVDRLFPGLAERDGLLRCRLHMLRARLPLAFALPAPLFTGWSLLRYSGFEGLPSVQAVADRLRADHPDYVAIDLHQMYTPQPDGSVLIGDTHYRDVSAPPFQSEEGFAVLLEEARKLFGVKEIEVSERWQGVYSSAPGQEFLIEEPIEGTHVVTVTTGIGMTTSMGLALDSVENALSRDSVVAHA</sequence>
<accession>A0ABN5Y6H9</accession>
<dbReference type="EMBL" id="AP022567">
    <property type="protein sequence ID" value="BBX33708.1"/>
    <property type="molecule type" value="Genomic_DNA"/>
</dbReference>
<proteinExistence type="inferred from homology"/>
<dbReference type="Gene3D" id="3.50.50.60">
    <property type="entry name" value="FAD/NAD(P)-binding domain"/>
    <property type="match status" value="1"/>
</dbReference>
<evidence type="ECO:0000313" key="6">
    <source>
        <dbReference type="EMBL" id="BBX33708.1"/>
    </source>
</evidence>
<comment type="cofactor">
    <cofactor evidence="1">
        <name>FAD</name>
        <dbReference type="ChEBI" id="CHEBI:57692"/>
    </cofactor>
</comment>
<dbReference type="Proteomes" id="UP000465622">
    <property type="component" value="Chromosome"/>
</dbReference>
<dbReference type="PANTHER" id="PTHR13847">
    <property type="entry name" value="SARCOSINE DEHYDROGENASE-RELATED"/>
    <property type="match status" value="1"/>
</dbReference>
<dbReference type="InterPro" id="IPR017741">
    <property type="entry name" value="FAD-dependent_OxRdtase_HpnW"/>
</dbReference>
<evidence type="ECO:0000256" key="3">
    <source>
        <dbReference type="ARBA" id="ARBA00022630"/>
    </source>
</evidence>
<organism evidence="6 7">
    <name type="scientific">Mycolicibacterium mageritense</name>
    <name type="common">Mycobacterium mageritense</name>
    <dbReference type="NCBI Taxonomy" id="53462"/>
    <lineage>
        <taxon>Bacteria</taxon>
        <taxon>Bacillati</taxon>
        <taxon>Actinomycetota</taxon>
        <taxon>Actinomycetes</taxon>
        <taxon>Mycobacteriales</taxon>
        <taxon>Mycobacteriaceae</taxon>
        <taxon>Mycolicibacterium</taxon>
    </lineage>
</organism>
<keyword evidence="7" id="KW-1185">Reference proteome</keyword>
<dbReference type="InterPro" id="IPR036188">
    <property type="entry name" value="FAD/NAD-bd_sf"/>
</dbReference>
<comment type="similarity">
    <text evidence="2">Belongs to the DadA oxidoreductase family.</text>
</comment>